<evidence type="ECO:0000313" key="1">
    <source>
        <dbReference type="EMBL" id="AHE55518.1"/>
    </source>
</evidence>
<sequence>MMGEFRKALASYRDAKAAYRASRGEVAAEAADQVVMSRFTALQQVPAATFSDVHTKLEIILSEIVDWSGGTLEAAHLQPVLDDLRRLAGGASC</sequence>
<evidence type="ECO:0000313" key="2">
    <source>
        <dbReference type="Proteomes" id="UP000018851"/>
    </source>
</evidence>
<organism evidence="1 2">
    <name type="scientific">Sphingomonas sanxanigenens DSM 19645 = NX02</name>
    <dbReference type="NCBI Taxonomy" id="1123269"/>
    <lineage>
        <taxon>Bacteria</taxon>
        <taxon>Pseudomonadati</taxon>
        <taxon>Pseudomonadota</taxon>
        <taxon>Alphaproteobacteria</taxon>
        <taxon>Sphingomonadales</taxon>
        <taxon>Sphingomonadaceae</taxon>
        <taxon>Sphingomonas</taxon>
    </lineage>
</organism>
<dbReference type="EMBL" id="CP006644">
    <property type="protein sequence ID" value="AHE55518.1"/>
    <property type="molecule type" value="Genomic_DNA"/>
</dbReference>
<accession>W0AGX3</accession>
<dbReference type="AlphaFoldDB" id="W0AGX3"/>
<protein>
    <submittedName>
        <fullName evidence="1">Uncharacterized protein</fullName>
    </submittedName>
</protein>
<reference evidence="1 2" key="1">
    <citation type="submission" date="2013-07" db="EMBL/GenBank/DDBJ databases">
        <title>Completed genome of Sphingomonas sanxanigenens NX02.</title>
        <authorList>
            <person name="Ma T."/>
            <person name="Huang H."/>
            <person name="Wu M."/>
            <person name="Li X."/>
            <person name="Li G."/>
        </authorList>
    </citation>
    <scope>NUCLEOTIDE SEQUENCE [LARGE SCALE GENOMIC DNA]</scope>
    <source>
        <strain evidence="1 2">NX02</strain>
    </source>
</reference>
<keyword evidence="2" id="KW-1185">Reference proteome</keyword>
<dbReference type="KEGG" id="ssan:NX02_19270"/>
<name>W0AGX3_9SPHN</name>
<dbReference type="Proteomes" id="UP000018851">
    <property type="component" value="Chromosome"/>
</dbReference>
<proteinExistence type="predicted"/>
<dbReference type="RefSeq" id="WP_025293682.1">
    <property type="nucleotide sequence ID" value="NZ_CP006644.1"/>
</dbReference>
<dbReference type="HOGENOM" id="CLU_2398073_0_0_5"/>
<dbReference type="STRING" id="1123269.NX02_19270"/>
<gene>
    <name evidence="1" type="ORF">NX02_19270</name>
</gene>